<gene>
    <name evidence="2" type="ORF">HQ497_06700</name>
</gene>
<dbReference type="Gene3D" id="1.25.40.650">
    <property type="match status" value="1"/>
</dbReference>
<dbReference type="SUPFAM" id="SSF53822">
    <property type="entry name" value="Periplasmic binding protein-like I"/>
    <property type="match status" value="1"/>
</dbReference>
<dbReference type="CDD" id="cd06339">
    <property type="entry name" value="PBP1_YraM_LppC_lipoprotein-like"/>
    <property type="match status" value="1"/>
</dbReference>
<protein>
    <submittedName>
        <fullName evidence="2">Penicillin-binding protein activator</fullName>
    </submittedName>
</protein>
<dbReference type="PANTHER" id="PTHR38038">
    <property type="entry name" value="PENICILLIN-BINDING PROTEIN ACTIVATOR LPOA"/>
    <property type="match status" value="1"/>
</dbReference>
<evidence type="ECO:0000313" key="3">
    <source>
        <dbReference type="Proteomes" id="UP000754644"/>
    </source>
</evidence>
<dbReference type="PANTHER" id="PTHR38038:SF1">
    <property type="entry name" value="PENICILLIN-BINDING PROTEIN ACTIVATOR LPOA"/>
    <property type="match status" value="1"/>
</dbReference>
<name>A0A972VZ80_9GAMM</name>
<dbReference type="GO" id="GO:0009252">
    <property type="term" value="P:peptidoglycan biosynthetic process"/>
    <property type="evidence" value="ECO:0007669"/>
    <property type="project" value="TreeGrafter"/>
</dbReference>
<sequence>MALIDRDIQRIYPEIHSEAMTSHMTNSVFSGSLPRTLFYLSLLACLVSCGSQPTREKIAKSPQTISKTASQAQNIQQLLLAADRSTVTRADELRIIAAELALTNEDGVQAQKILDLVSAAPPAALLQRFILAQARAALSLKIPRLALEWLADKRLTDTPMSPTDELIQGQLRAQAYLLARSYLASASERMSFDPLLTDEERYANHDSIFDALLSIPTRSLTTQAQAAISSDLRGWLSLAAMTQLYQSDPVLQLQALNDWLKVWSHHPAAIRLPMNLQLLSEVVRNQPKVIALLLPLQGELGPYGRAIRDGILASHYQRHGQAEIMLFDTSDADVKTLLIEAQTAGAELVIGPLSRENVTELARQTLPLPVLALNRSMDAADNPALYQFGLAPEDEIHQIADQVFIDGQRNALMIYPRDEWGKRNADVFENHFSGLGGKIIDRAEYTNQKDYSDLIKTLLAVDKSETRAADLRRIIGERFEYTPRRRQDIDFVFLLANPAQARGINPTLAFYYAEDIPVYATSNIHDGSDSKIEAIDLNGIRFCEIPWKLMDPDAFQRQIQTTWPAATGRLAAFYALGVDAYQLYPRLKQLKTLKNSKINGVTGVLSLNDARIITRELMWGQFKNGEIDVIPTITDAP</sequence>
<dbReference type="AlphaFoldDB" id="A0A972VZ80"/>
<dbReference type="InterPro" id="IPR028082">
    <property type="entry name" value="Peripla_BP_I"/>
</dbReference>
<dbReference type="Proteomes" id="UP000754644">
    <property type="component" value="Unassembled WGS sequence"/>
</dbReference>
<accession>A0A972VZ80</accession>
<keyword evidence="1" id="KW-0472">Membrane</keyword>
<organism evidence="2 3">
    <name type="scientific">SAR86 cluster bacterium</name>
    <dbReference type="NCBI Taxonomy" id="2030880"/>
    <lineage>
        <taxon>Bacteria</taxon>
        <taxon>Pseudomonadati</taxon>
        <taxon>Pseudomonadota</taxon>
        <taxon>Gammaproteobacteria</taxon>
        <taxon>SAR86 cluster</taxon>
    </lineage>
</organism>
<comment type="caution">
    <text evidence="2">The sequence shown here is derived from an EMBL/GenBank/DDBJ whole genome shotgun (WGS) entry which is preliminary data.</text>
</comment>
<dbReference type="Gene3D" id="3.40.50.2300">
    <property type="match status" value="2"/>
</dbReference>
<evidence type="ECO:0000313" key="2">
    <source>
        <dbReference type="EMBL" id="NQV65035.1"/>
    </source>
</evidence>
<evidence type="ECO:0000256" key="1">
    <source>
        <dbReference type="ARBA" id="ARBA00023136"/>
    </source>
</evidence>
<dbReference type="GO" id="GO:0031241">
    <property type="term" value="C:periplasmic side of cell outer membrane"/>
    <property type="evidence" value="ECO:0007669"/>
    <property type="project" value="TreeGrafter"/>
</dbReference>
<dbReference type="EMBL" id="JABMOJ010000247">
    <property type="protein sequence ID" value="NQV65035.1"/>
    <property type="molecule type" value="Genomic_DNA"/>
</dbReference>
<dbReference type="Pfam" id="PF04348">
    <property type="entry name" value="LppC"/>
    <property type="match status" value="1"/>
</dbReference>
<proteinExistence type="predicted"/>
<dbReference type="InterPro" id="IPR007443">
    <property type="entry name" value="LpoA"/>
</dbReference>
<reference evidence="2" key="1">
    <citation type="submission" date="2020-05" db="EMBL/GenBank/DDBJ databases">
        <title>Sulfur intermediates as new biogeochemical hubs in an aquatic model microbial ecosystem.</title>
        <authorList>
            <person name="Vigneron A."/>
        </authorList>
    </citation>
    <scope>NUCLEOTIDE SEQUENCE</scope>
    <source>
        <strain evidence="2">Bin.250</strain>
    </source>
</reference>
<dbReference type="GO" id="GO:0030234">
    <property type="term" value="F:enzyme regulator activity"/>
    <property type="evidence" value="ECO:0007669"/>
    <property type="project" value="TreeGrafter"/>
</dbReference>